<dbReference type="AlphaFoldDB" id="A0A7H1MYL9"/>
<accession>A0A7H1MYL9</accession>
<organism evidence="1 2">
    <name type="scientific">Defluviicoccus vanus</name>
    <dbReference type="NCBI Taxonomy" id="111831"/>
    <lineage>
        <taxon>Bacteria</taxon>
        <taxon>Pseudomonadati</taxon>
        <taxon>Pseudomonadota</taxon>
        <taxon>Alphaproteobacteria</taxon>
        <taxon>Rhodospirillales</taxon>
        <taxon>Rhodospirillaceae</taxon>
        <taxon>Defluviicoccus</taxon>
    </lineage>
</organism>
<dbReference type="PROSITE" id="PS51257">
    <property type="entry name" value="PROKAR_LIPOPROTEIN"/>
    <property type="match status" value="1"/>
</dbReference>
<sequence length="143" mass="15256">MRTRAAYGVVLGLLGLVGACGSGTEVETFYPLTSGRNWSYVLLLRQGAEADARTVETSSRVTNLPPQTFQAATVTPQQTQAFGQTQVRLIRASAEGVAEVAMQPDPAGNPLPRVPPTIFCACRCRWGQAGNPLGSRISSRRPP</sequence>
<evidence type="ECO:0000313" key="1">
    <source>
        <dbReference type="EMBL" id="QNT68555.1"/>
    </source>
</evidence>
<proteinExistence type="predicted"/>
<name>A0A7H1MYL9_9PROT</name>
<reference evidence="1 2" key="1">
    <citation type="submission" date="2020-05" db="EMBL/GenBank/DDBJ databases">
        <title>Complete closed genome sequence of Defluviicoccus vanus.</title>
        <authorList>
            <person name="Bessarab I."/>
            <person name="Arumugam K."/>
            <person name="Maszenan A.M."/>
            <person name="Seviour R.J."/>
            <person name="Williams R.B."/>
        </authorList>
    </citation>
    <scope>NUCLEOTIDE SEQUENCE [LARGE SCALE GENOMIC DNA]</scope>
    <source>
        <strain evidence="1 2">Ben 114</strain>
    </source>
</reference>
<keyword evidence="2" id="KW-1185">Reference proteome</keyword>
<gene>
    <name evidence="1" type="ORF">HQ394_03195</name>
</gene>
<dbReference type="RefSeq" id="WP_190261994.1">
    <property type="nucleotide sequence ID" value="NZ_CP053923.1"/>
</dbReference>
<protein>
    <submittedName>
        <fullName evidence="1">Uncharacterized protein</fullName>
    </submittedName>
</protein>
<dbReference type="EMBL" id="CP053923">
    <property type="protein sequence ID" value="QNT68555.1"/>
    <property type="molecule type" value="Genomic_DNA"/>
</dbReference>
<evidence type="ECO:0000313" key="2">
    <source>
        <dbReference type="Proteomes" id="UP000516369"/>
    </source>
</evidence>
<dbReference type="KEGG" id="dvn:HQ394_03195"/>
<dbReference type="Proteomes" id="UP000516369">
    <property type="component" value="Chromosome"/>
</dbReference>